<evidence type="ECO:0000313" key="1">
    <source>
        <dbReference type="EMBL" id="KAH8040649.1"/>
    </source>
</evidence>
<organism evidence="1 2">
    <name type="scientific">Rhipicephalus microplus</name>
    <name type="common">Cattle tick</name>
    <name type="synonym">Boophilus microplus</name>
    <dbReference type="NCBI Taxonomy" id="6941"/>
    <lineage>
        <taxon>Eukaryota</taxon>
        <taxon>Metazoa</taxon>
        <taxon>Ecdysozoa</taxon>
        <taxon>Arthropoda</taxon>
        <taxon>Chelicerata</taxon>
        <taxon>Arachnida</taxon>
        <taxon>Acari</taxon>
        <taxon>Parasitiformes</taxon>
        <taxon>Ixodida</taxon>
        <taxon>Ixodoidea</taxon>
        <taxon>Ixodidae</taxon>
        <taxon>Rhipicephalinae</taxon>
        <taxon>Rhipicephalus</taxon>
        <taxon>Boophilus</taxon>
    </lineage>
</organism>
<name>A0A9J6F260_RHIMP</name>
<reference evidence="1" key="2">
    <citation type="submission" date="2021-09" db="EMBL/GenBank/DDBJ databases">
        <authorList>
            <person name="Jia N."/>
            <person name="Wang J."/>
            <person name="Shi W."/>
            <person name="Du L."/>
            <person name="Sun Y."/>
            <person name="Zhan W."/>
            <person name="Jiang J."/>
            <person name="Wang Q."/>
            <person name="Zhang B."/>
            <person name="Ji P."/>
            <person name="Sakyi L.B."/>
            <person name="Cui X."/>
            <person name="Yuan T."/>
            <person name="Jiang B."/>
            <person name="Yang W."/>
            <person name="Lam T.T.-Y."/>
            <person name="Chang Q."/>
            <person name="Ding S."/>
            <person name="Wang X."/>
            <person name="Zhu J."/>
            <person name="Ruan X."/>
            <person name="Zhao L."/>
            <person name="Wei J."/>
            <person name="Que T."/>
            <person name="Du C."/>
            <person name="Cheng J."/>
            <person name="Dai P."/>
            <person name="Han X."/>
            <person name="Huang E."/>
            <person name="Gao Y."/>
            <person name="Liu J."/>
            <person name="Shao H."/>
            <person name="Ye R."/>
            <person name="Li L."/>
            <person name="Wei W."/>
            <person name="Wang X."/>
            <person name="Wang C."/>
            <person name="Huo Q."/>
            <person name="Li W."/>
            <person name="Guo W."/>
            <person name="Chen H."/>
            <person name="Chen S."/>
            <person name="Zhou L."/>
            <person name="Zhou L."/>
            <person name="Ni X."/>
            <person name="Tian J."/>
            <person name="Zhou Y."/>
            <person name="Sheng Y."/>
            <person name="Liu T."/>
            <person name="Pan Y."/>
            <person name="Xia L."/>
            <person name="Li J."/>
            <person name="Zhao F."/>
            <person name="Cao W."/>
        </authorList>
    </citation>
    <scope>NUCLEOTIDE SEQUENCE</scope>
    <source>
        <strain evidence="1">Rmic-2018</strain>
        <tissue evidence="1">Larvae</tissue>
    </source>
</reference>
<sequence>MLRGRALRRCGRRGLRMALQRGTDFGPSSHELALLELVRWHPGVLSKPGEPRLVLVVALRWISHCQDDPPLVEAALEALGSLLLRHRAGLRECCFELLMSVFHLLASPSASVRHKALGLTLKAAVYPEQGLDYETHPLRAKWLTIPTGKSVGNALVAKPYDNNPTGCHSR</sequence>
<comment type="caution">
    <text evidence="1">The sequence shown here is derived from an EMBL/GenBank/DDBJ whole genome shotgun (WGS) entry which is preliminary data.</text>
</comment>
<accession>A0A9J6F260</accession>
<evidence type="ECO:0000313" key="2">
    <source>
        <dbReference type="Proteomes" id="UP000821866"/>
    </source>
</evidence>
<protein>
    <submittedName>
        <fullName evidence="1">Uncharacterized protein</fullName>
    </submittedName>
</protein>
<gene>
    <name evidence="1" type="ORF">HPB51_011964</name>
</gene>
<reference evidence="1" key="1">
    <citation type="journal article" date="2020" name="Cell">
        <title>Large-Scale Comparative Analyses of Tick Genomes Elucidate Their Genetic Diversity and Vector Capacities.</title>
        <authorList>
            <consortium name="Tick Genome and Microbiome Consortium (TIGMIC)"/>
            <person name="Jia N."/>
            <person name="Wang J."/>
            <person name="Shi W."/>
            <person name="Du L."/>
            <person name="Sun Y."/>
            <person name="Zhan W."/>
            <person name="Jiang J.F."/>
            <person name="Wang Q."/>
            <person name="Zhang B."/>
            <person name="Ji P."/>
            <person name="Bell-Sakyi L."/>
            <person name="Cui X.M."/>
            <person name="Yuan T.T."/>
            <person name="Jiang B.G."/>
            <person name="Yang W.F."/>
            <person name="Lam T.T."/>
            <person name="Chang Q.C."/>
            <person name="Ding S.J."/>
            <person name="Wang X.J."/>
            <person name="Zhu J.G."/>
            <person name="Ruan X.D."/>
            <person name="Zhao L."/>
            <person name="Wei J.T."/>
            <person name="Ye R.Z."/>
            <person name="Que T.C."/>
            <person name="Du C.H."/>
            <person name="Zhou Y.H."/>
            <person name="Cheng J.X."/>
            <person name="Dai P.F."/>
            <person name="Guo W.B."/>
            <person name="Han X.H."/>
            <person name="Huang E.J."/>
            <person name="Li L.F."/>
            <person name="Wei W."/>
            <person name="Gao Y.C."/>
            <person name="Liu J.Z."/>
            <person name="Shao H.Z."/>
            <person name="Wang X."/>
            <person name="Wang C.C."/>
            <person name="Yang T.C."/>
            <person name="Huo Q.B."/>
            <person name="Li W."/>
            <person name="Chen H.Y."/>
            <person name="Chen S.E."/>
            <person name="Zhou L.G."/>
            <person name="Ni X.B."/>
            <person name="Tian J.H."/>
            <person name="Sheng Y."/>
            <person name="Liu T."/>
            <person name="Pan Y.S."/>
            <person name="Xia L.Y."/>
            <person name="Li J."/>
            <person name="Zhao F."/>
            <person name="Cao W.C."/>
        </authorList>
    </citation>
    <scope>NUCLEOTIDE SEQUENCE</scope>
    <source>
        <strain evidence="1">Rmic-2018</strain>
    </source>
</reference>
<dbReference type="Proteomes" id="UP000821866">
    <property type="component" value="Chromosome 1"/>
</dbReference>
<dbReference type="EMBL" id="JABSTU010000001">
    <property type="protein sequence ID" value="KAH8040649.1"/>
    <property type="molecule type" value="Genomic_DNA"/>
</dbReference>
<proteinExistence type="predicted"/>
<keyword evidence="2" id="KW-1185">Reference proteome</keyword>
<dbReference type="AlphaFoldDB" id="A0A9J6F260"/>